<feature type="non-terminal residue" evidence="1">
    <location>
        <position position="1"/>
    </location>
</feature>
<reference evidence="1" key="1">
    <citation type="journal article" date="2016" name="Gigascience">
        <title>De novo construction of an expanded transcriptome assembly for the western tarnished plant bug, Lygus hesperus.</title>
        <authorList>
            <person name="Tassone E.E."/>
            <person name="Geib S.M."/>
            <person name="Hall B."/>
            <person name="Fabrick J.A."/>
            <person name="Brent C.S."/>
            <person name="Hull J.J."/>
        </authorList>
    </citation>
    <scope>NUCLEOTIDE SEQUENCE</scope>
</reference>
<name>A0A146LQG7_LYGHE</name>
<proteinExistence type="predicted"/>
<organism evidence="1">
    <name type="scientific">Lygus hesperus</name>
    <name type="common">Western plant bug</name>
    <dbReference type="NCBI Taxonomy" id="30085"/>
    <lineage>
        <taxon>Eukaryota</taxon>
        <taxon>Metazoa</taxon>
        <taxon>Ecdysozoa</taxon>
        <taxon>Arthropoda</taxon>
        <taxon>Hexapoda</taxon>
        <taxon>Insecta</taxon>
        <taxon>Pterygota</taxon>
        <taxon>Neoptera</taxon>
        <taxon>Paraneoptera</taxon>
        <taxon>Hemiptera</taxon>
        <taxon>Heteroptera</taxon>
        <taxon>Panheteroptera</taxon>
        <taxon>Cimicomorpha</taxon>
        <taxon>Miridae</taxon>
        <taxon>Mirini</taxon>
        <taxon>Lygus</taxon>
    </lineage>
</organism>
<accession>A0A146LQG7</accession>
<protein>
    <submittedName>
        <fullName evidence="1">Retrovirus-related Pol polyprotein from type-1 retrotransposable element R1 4</fullName>
    </submittedName>
</protein>
<dbReference type="AlphaFoldDB" id="A0A146LQG7"/>
<evidence type="ECO:0000313" key="1">
    <source>
        <dbReference type="EMBL" id="JAQ09529.1"/>
    </source>
</evidence>
<sequence length="152" mass="18265">QRRAQYHPKKAENEVVNGILGELVPMENPEKFIKEAILRKWQEKWDSSEKGRATYQYWPNISMRLRQKVEIDSYTVQVVTGHGDFKEKLLSFNLVDSADCQYPLYEAEREGYLELEATPTWELPNRKRMRRLYCRMIRSILKKKREIERITL</sequence>
<gene>
    <name evidence="1" type="primary">PO14_3</name>
    <name evidence="1" type="ORF">g.60174</name>
</gene>
<dbReference type="EMBL" id="GDHC01009100">
    <property type="protein sequence ID" value="JAQ09529.1"/>
    <property type="molecule type" value="Transcribed_RNA"/>
</dbReference>